<dbReference type="SFLD" id="SFLDS00003">
    <property type="entry name" value="Haloacid_Dehalogenase"/>
    <property type="match status" value="1"/>
</dbReference>
<dbReference type="AlphaFoldDB" id="A0A917ARH0"/>
<dbReference type="NCBIfam" id="TIGR00099">
    <property type="entry name" value="Cof-subfamily"/>
    <property type="match status" value="1"/>
</dbReference>
<dbReference type="GO" id="GO:0016791">
    <property type="term" value="F:phosphatase activity"/>
    <property type="evidence" value="ECO:0007669"/>
    <property type="project" value="TreeGrafter"/>
</dbReference>
<dbReference type="Pfam" id="PF08282">
    <property type="entry name" value="Hydrolase_3"/>
    <property type="match status" value="1"/>
</dbReference>
<dbReference type="Gene3D" id="3.30.1240.10">
    <property type="match status" value="1"/>
</dbReference>
<dbReference type="RefSeq" id="WP_188388095.1">
    <property type="nucleotide sequence ID" value="NZ_BMFK01000001.1"/>
</dbReference>
<reference evidence="1" key="1">
    <citation type="journal article" date="2014" name="Int. J. Syst. Evol. Microbiol.">
        <title>Complete genome sequence of Corynebacterium casei LMG S-19264T (=DSM 44701T), isolated from a smear-ripened cheese.</title>
        <authorList>
            <consortium name="US DOE Joint Genome Institute (JGI-PGF)"/>
            <person name="Walter F."/>
            <person name="Albersmeier A."/>
            <person name="Kalinowski J."/>
            <person name="Ruckert C."/>
        </authorList>
    </citation>
    <scope>NUCLEOTIDE SEQUENCE</scope>
    <source>
        <strain evidence="1">CGMCC 1.12698</strain>
    </source>
</reference>
<comment type="caution">
    <text evidence="1">The sequence shown here is derived from an EMBL/GenBank/DDBJ whole genome shotgun (WGS) entry which is preliminary data.</text>
</comment>
<dbReference type="CDD" id="cd07516">
    <property type="entry name" value="HAD_Pase"/>
    <property type="match status" value="1"/>
</dbReference>
<dbReference type="InterPro" id="IPR036412">
    <property type="entry name" value="HAD-like_sf"/>
</dbReference>
<dbReference type="Proteomes" id="UP000605259">
    <property type="component" value="Unassembled WGS sequence"/>
</dbReference>
<reference evidence="1" key="2">
    <citation type="submission" date="2020-09" db="EMBL/GenBank/DDBJ databases">
        <authorList>
            <person name="Sun Q."/>
            <person name="Zhou Y."/>
        </authorList>
    </citation>
    <scope>NUCLEOTIDE SEQUENCE</scope>
    <source>
        <strain evidence="1">CGMCC 1.12698</strain>
    </source>
</reference>
<gene>
    <name evidence="1" type="ORF">GCM10007140_18680</name>
</gene>
<dbReference type="Gene3D" id="3.40.50.1000">
    <property type="entry name" value="HAD superfamily/HAD-like"/>
    <property type="match status" value="1"/>
</dbReference>
<sequence length="285" mass="31988">MKLIALDMDGTLLSSKHVIPEENLKAIYDAQDAGHIVMICSGRAKEHITTFLAESGLDCPVASSNGAVVSINNEIISEISMSREVVRNIATQLEQEHAPYKLYTNKGIFTTHNWSEKVKKEFDEAEFKHEKCTPEELIRFTEDIPNAITMTYVNDVEELLQDEEIVVHKFFVLTFDTNKQAHLRETMAHPELMVTSSLWNNVEIMDKNGHKGNGIKAVAKHFNIPIEDTIAMGDNYNDVGMLDVAGFSVVMENGEPDLKAKYDAVTLTNDENGVAHAIYKYVLEK</sequence>
<dbReference type="SUPFAM" id="SSF56784">
    <property type="entry name" value="HAD-like"/>
    <property type="match status" value="1"/>
</dbReference>
<dbReference type="PROSITE" id="PS01229">
    <property type="entry name" value="COF_2"/>
    <property type="match status" value="1"/>
</dbReference>
<dbReference type="SFLD" id="SFLDG01140">
    <property type="entry name" value="C2.B:_Phosphomannomutase_and_P"/>
    <property type="match status" value="1"/>
</dbReference>
<dbReference type="EMBL" id="BMFK01000001">
    <property type="protein sequence ID" value="GGE68892.1"/>
    <property type="molecule type" value="Genomic_DNA"/>
</dbReference>
<dbReference type="GO" id="GO:0005829">
    <property type="term" value="C:cytosol"/>
    <property type="evidence" value="ECO:0007669"/>
    <property type="project" value="TreeGrafter"/>
</dbReference>
<dbReference type="GO" id="GO:0000287">
    <property type="term" value="F:magnesium ion binding"/>
    <property type="evidence" value="ECO:0007669"/>
    <property type="project" value="TreeGrafter"/>
</dbReference>
<evidence type="ECO:0000313" key="1">
    <source>
        <dbReference type="EMBL" id="GGE68892.1"/>
    </source>
</evidence>
<accession>A0A917ARH0</accession>
<keyword evidence="2" id="KW-1185">Reference proteome</keyword>
<organism evidence="1 2">
    <name type="scientific">Priestia taiwanensis</name>
    <dbReference type="NCBI Taxonomy" id="1347902"/>
    <lineage>
        <taxon>Bacteria</taxon>
        <taxon>Bacillati</taxon>
        <taxon>Bacillota</taxon>
        <taxon>Bacilli</taxon>
        <taxon>Bacillales</taxon>
        <taxon>Bacillaceae</taxon>
        <taxon>Priestia</taxon>
    </lineage>
</organism>
<dbReference type="PANTHER" id="PTHR10000:SF55">
    <property type="entry name" value="5-AMINO-6-(5-PHOSPHO-D-RIBITYLAMINO)URACIL PHOSPHATASE YCSE"/>
    <property type="match status" value="1"/>
</dbReference>
<dbReference type="PANTHER" id="PTHR10000">
    <property type="entry name" value="PHOSPHOSERINE PHOSPHATASE"/>
    <property type="match status" value="1"/>
</dbReference>
<dbReference type="PROSITE" id="PS01228">
    <property type="entry name" value="COF_1"/>
    <property type="match status" value="1"/>
</dbReference>
<name>A0A917ARH0_9BACI</name>
<dbReference type="NCBIfam" id="TIGR01484">
    <property type="entry name" value="HAD-SF-IIB"/>
    <property type="match status" value="1"/>
</dbReference>
<evidence type="ECO:0000313" key="2">
    <source>
        <dbReference type="Proteomes" id="UP000605259"/>
    </source>
</evidence>
<dbReference type="InterPro" id="IPR000150">
    <property type="entry name" value="Cof"/>
</dbReference>
<dbReference type="InterPro" id="IPR023214">
    <property type="entry name" value="HAD_sf"/>
</dbReference>
<protein>
    <submittedName>
        <fullName evidence="1">Haloacid dehalogenase</fullName>
    </submittedName>
</protein>
<proteinExistence type="predicted"/>
<dbReference type="InterPro" id="IPR006379">
    <property type="entry name" value="HAD-SF_hydro_IIB"/>
</dbReference>